<dbReference type="RefSeq" id="WP_106471396.1">
    <property type="nucleotide sequence ID" value="NZ_CP027665.1"/>
</dbReference>
<keyword evidence="2" id="KW-1185">Reference proteome</keyword>
<protein>
    <submittedName>
        <fullName evidence="1">Uncharacterized protein</fullName>
    </submittedName>
</protein>
<accession>A0A2S0MMH0</accession>
<proteinExistence type="predicted"/>
<reference evidence="2" key="1">
    <citation type="submission" date="2018-03" db="EMBL/GenBank/DDBJ databases">
        <title>Genomic analysis of the strain SH-1 isolated from shrimp intestine.</title>
        <authorList>
            <person name="Kim Y.-S."/>
            <person name="Kim S.-E."/>
            <person name="Kim K.-H."/>
        </authorList>
    </citation>
    <scope>NUCLEOTIDE SEQUENCE [LARGE SCALE GENOMIC DNA]</scope>
    <source>
        <strain evidence="2">SH-1</strain>
    </source>
</reference>
<dbReference type="AlphaFoldDB" id="A0A2S0MMH0"/>
<name>A0A2S0MMH0_9RHOB</name>
<sequence length="110" mass="12020">MAMMPAISIATIATLVAAEICPWAEGSYEGGEPDFRAEFAVNQDCSQIVFQSSGSDAFAQTETPLSFPLTQTDNGWEADIHQIRTILRPDGRHIQFMGPGVDRLLPVNDH</sequence>
<dbReference type="Proteomes" id="UP000237655">
    <property type="component" value="Chromosome"/>
</dbReference>
<dbReference type="KEGG" id="thas:C6Y53_04755"/>
<gene>
    <name evidence="1" type="ORF">C6Y53_04755</name>
</gene>
<evidence type="ECO:0000313" key="1">
    <source>
        <dbReference type="EMBL" id="AVO37082.1"/>
    </source>
</evidence>
<organism evidence="1 2">
    <name type="scientific">Pukyongiella litopenaei</name>
    <dbReference type="NCBI Taxonomy" id="2605946"/>
    <lineage>
        <taxon>Bacteria</taxon>
        <taxon>Pseudomonadati</taxon>
        <taxon>Pseudomonadota</taxon>
        <taxon>Alphaproteobacteria</taxon>
        <taxon>Rhodobacterales</taxon>
        <taxon>Paracoccaceae</taxon>
        <taxon>Pukyongiella</taxon>
    </lineage>
</organism>
<evidence type="ECO:0000313" key="2">
    <source>
        <dbReference type="Proteomes" id="UP000237655"/>
    </source>
</evidence>
<dbReference type="EMBL" id="CP027665">
    <property type="protein sequence ID" value="AVO37082.1"/>
    <property type="molecule type" value="Genomic_DNA"/>
</dbReference>